<keyword evidence="2" id="KW-1185">Reference proteome</keyword>
<name>A0AAD7D3D2_MYCRO</name>
<evidence type="ECO:0000313" key="2">
    <source>
        <dbReference type="Proteomes" id="UP001221757"/>
    </source>
</evidence>
<gene>
    <name evidence="1" type="ORF">B0H17DRAFT_945301</name>
</gene>
<reference evidence="1" key="1">
    <citation type="submission" date="2023-03" db="EMBL/GenBank/DDBJ databases">
        <title>Massive genome expansion in bonnet fungi (Mycena s.s.) driven by repeated elements and novel gene families across ecological guilds.</title>
        <authorList>
            <consortium name="Lawrence Berkeley National Laboratory"/>
            <person name="Harder C.B."/>
            <person name="Miyauchi S."/>
            <person name="Viragh M."/>
            <person name="Kuo A."/>
            <person name="Thoen E."/>
            <person name="Andreopoulos B."/>
            <person name="Lu D."/>
            <person name="Skrede I."/>
            <person name="Drula E."/>
            <person name="Henrissat B."/>
            <person name="Morin E."/>
            <person name="Kohler A."/>
            <person name="Barry K."/>
            <person name="LaButti K."/>
            <person name="Morin E."/>
            <person name="Salamov A."/>
            <person name="Lipzen A."/>
            <person name="Mereny Z."/>
            <person name="Hegedus B."/>
            <person name="Baldrian P."/>
            <person name="Stursova M."/>
            <person name="Weitz H."/>
            <person name="Taylor A."/>
            <person name="Grigoriev I.V."/>
            <person name="Nagy L.G."/>
            <person name="Martin F."/>
            <person name="Kauserud H."/>
        </authorList>
    </citation>
    <scope>NUCLEOTIDE SEQUENCE</scope>
    <source>
        <strain evidence="1">CBHHK067</strain>
    </source>
</reference>
<comment type="caution">
    <text evidence="1">The sequence shown here is derived from an EMBL/GenBank/DDBJ whole genome shotgun (WGS) entry which is preliminary data.</text>
</comment>
<evidence type="ECO:0008006" key="3">
    <source>
        <dbReference type="Google" id="ProtNLM"/>
    </source>
</evidence>
<protein>
    <recommendedName>
        <fullName evidence="3">BTB domain-containing protein</fullName>
    </recommendedName>
</protein>
<dbReference type="EMBL" id="JARKIE010000141">
    <property type="protein sequence ID" value="KAJ7677186.1"/>
    <property type="molecule type" value="Genomic_DNA"/>
</dbReference>
<accession>A0AAD7D3D2</accession>
<evidence type="ECO:0000313" key="1">
    <source>
        <dbReference type="EMBL" id="KAJ7677186.1"/>
    </source>
</evidence>
<sequence>VSVSSTFSPTAQHRQKSPEVTLLSEDSVYFYIHSALLLDASENGFHAMLPISPADDGEPRVLSVSEPSAVLNDVILHAIYALSCAHFSPPFDTLVHVVDAMPAYGISPKLAILPSTPLFALLFTHAPLHPLDLYTLAAHHDMLALAVPTSSHLLSFALPTLLDAIVVRMGPVYLKRQAPSIHFLFYNQPRPRLFFLHLGRAAALKRLLLPPPDAHPPTCSCAAHSQGALRIEWALAAAQLAWDARPDLSTNTLEATFLLLAACSPCDLCKSAFEARVRGLVVEWSNKYQGVLCPEPPCKLFNPAFSARYDER</sequence>
<proteinExistence type="predicted"/>
<dbReference type="Proteomes" id="UP001221757">
    <property type="component" value="Unassembled WGS sequence"/>
</dbReference>
<feature type="non-terminal residue" evidence="1">
    <location>
        <position position="1"/>
    </location>
</feature>
<dbReference type="AlphaFoldDB" id="A0AAD7D3D2"/>
<organism evidence="1 2">
    <name type="scientific">Mycena rosella</name>
    <name type="common">Pink bonnet</name>
    <name type="synonym">Agaricus rosellus</name>
    <dbReference type="NCBI Taxonomy" id="1033263"/>
    <lineage>
        <taxon>Eukaryota</taxon>
        <taxon>Fungi</taxon>
        <taxon>Dikarya</taxon>
        <taxon>Basidiomycota</taxon>
        <taxon>Agaricomycotina</taxon>
        <taxon>Agaricomycetes</taxon>
        <taxon>Agaricomycetidae</taxon>
        <taxon>Agaricales</taxon>
        <taxon>Marasmiineae</taxon>
        <taxon>Mycenaceae</taxon>
        <taxon>Mycena</taxon>
    </lineage>
</organism>